<gene>
    <name evidence="1" type="ORF">B5J94_07285</name>
</gene>
<dbReference type="AlphaFoldDB" id="A0A1V4GVH0"/>
<dbReference type="EMBL" id="MXAN01000050">
    <property type="protein sequence ID" value="OPH36388.1"/>
    <property type="molecule type" value="Genomic_DNA"/>
</dbReference>
<protein>
    <recommendedName>
        <fullName evidence="3">Cro/Cl family transcriptional regulator</fullName>
    </recommendedName>
</protein>
<dbReference type="Gene3D" id="1.10.260.40">
    <property type="entry name" value="lambda repressor-like DNA-binding domains"/>
    <property type="match status" value="1"/>
</dbReference>
<dbReference type="Proteomes" id="UP000191025">
    <property type="component" value="Unassembled WGS sequence"/>
</dbReference>
<proteinExistence type="predicted"/>
<dbReference type="InterPro" id="IPR010982">
    <property type="entry name" value="Lambda_DNA-bd_dom_sf"/>
</dbReference>
<sequence>MTDKELIERLGGVSSVARFLGRNYNTVYNWTYRGIPSKVKLDNLTYFTSVSPQTPKKSDD</sequence>
<accession>A0A1V4GVH0</accession>
<organism evidence="1 2">
    <name type="scientific">Moraxella lacunata</name>
    <dbReference type="NCBI Taxonomy" id="477"/>
    <lineage>
        <taxon>Bacteria</taxon>
        <taxon>Pseudomonadati</taxon>
        <taxon>Pseudomonadota</taxon>
        <taxon>Gammaproteobacteria</taxon>
        <taxon>Moraxellales</taxon>
        <taxon>Moraxellaceae</taxon>
        <taxon>Moraxella</taxon>
    </lineage>
</organism>
<dbReference type="RefSeq" id="WP_062498693.1">
    <property type="nucleotide sequence ID" value="NZ_MXAN01000050.1"/>
</dbReference>
<reference evidence="2" key="1">
    <citation type="submission" date="2017-03" db="EMBL/GenBank/DDBJ databases">
        <title>Draft genome sequence of Moraxella equi CCUG 4950T type strain.</title>
        <authorList>
            <person name="Salva-Serra F."/>
            <person name="Engstrom-Jakobsson H."/>
            <person name="Thorell K."/>
            <person name="Jaen-Luchoro D."/>
            <person name="Gonzales-Siles L."/>
            <person name="Karlsson R."/>
            <person name="Yazdan S."/>
            <person name="Boulund F."/>
            <person name="Johnning A."/>
            <person name="Engstrand L."/>
            <person name="Kristiansson E."/>
            <person name="Moore E."/>
        </authorList>
    </citation>
    <scope>NUCLEOTIDE SEQUENCE [LARGE SCALE GENOMIC DNA]</scope>
    <source>
        <strain evidence="2">CCUG 4441</strain>
    </source>
</reference>
<evidence type="ECO:0000313" key="1">
    <source>
        <dbReference type="EMBL" id="OPH36388.1"/>
    </source>
</evidence>
<dbReference type="GO" id="GO:0003677">
    <property type="term" value="F:DNA binding"/>
    <property type="evidence" value="ECO:0007669"/>
    <property type="project" value="InterPro"/>
</dbReference>
<comment type="caution">
    <text evidence="1">The sequence shown here is derived from an EMBL/GenBank/DDBJ whole genome shotgun (WGS) entry which is preliminary data.</text>
</comment>
<evidence type="ECO:0000313" key="2">
    <source>
        <dbReference type="Proteomes" id="UP000191025"/>
    </source>
</evidence>
<evidence type="ECO:0008006" key="3">
    <source>
        <dbReference type="Google" id="ProtNLM"/>
    </source>
</evidence>
<dbReference type="SUPFAM" id="SSF47413">
    <property type="entry name" value="lambda repressor-like DNA-binding domains"/>
    <property type="match status" value="1"/>
</dbReference>
<name>A0A1V4GVH0_MORLA</name>